<dbReference type="GO" id="GO:0016811">
    <property type="term" value="F:hydrolase activity, acting on carbon-nitrogen (but not peptide) bonds, in linear amides"/>
    <property type="evidence" value="ECO:0007669"/>
    <property type="project" value="TreeGrafter"/>
</dbReference>
<dbReference type="EMBL" id="BBNQ01000018">
    <property type="protein sequence ID" value="GAL64365.1"/>
    <property type="molecule type" value="Genomic_DNA"/>
</dbReference>
<dbReference type="GO" id="GO:0019213">
    <property type="term" value="F:deacetylase activity"/>
    <property type="evidence" value="ECO:0007669"/>
    <property type="project" value="InterPro"/>
</dbReference>
<name>A0A090VHW5_9FLAO</name>
<sequence>MKLDILALGAHPDDVELGCGGTIAKEIANGKKVGIIDLTQGELGTRGTAETRFTEASNAAKILGVAVRDNLGFADGFFVNDKTHQLEVIKMIRKYQPEIILCNAFDDRHIDHGKGSKLVSDACFLSGLIKIETKDDQAHCKHLGGQSKYTIIYNGKT</sequence>
<dbReference type="Gene3D" id="3.40.50.10320">
    <property type="entry name" value="LmbE-like"/>
    <property type="match status" value="1"/>
</dbReference>
<dbReference type="GO" id="GO:0071793">
    <property type="term" value="P:bacillithiol biosynthetic process"/>
    <property type="evidence" value="ECO:0007669"/>
    <property type="project" value="InterPro"/>
</dbReference>
<dbReference type="SUPFAM" id="SSF102588">
    <property type="entry name" value="LmbE-like"/>
    <property type="match status" value="1"/>
</dbReference>
<dbReference type="PANTHER" id="PTHR12993">
    <property type="entry name" value="N-ACETYLGLUCOSAMINYL-PHOSPHATIDYLINOSITOL DE-N-ACETYLASE-RELATED"/>
    <property type="match status" value="1"/>
</dbReference>
<organism evidence="1 2">
    <name type="scientific">Algibacter lectus</name>
    <dbReference type="NCBI Taxonomy" id="221126"/>
    <lineage>
        <taxon>Bacteria</taxon>
        <taxon>Pseudomonadati</taxon>
        <taxon>Bacteroidota</taxon>
        <taxon>Flavobacteriia</taxon>
        <taxon>Flavobacteriales</taxon>
        <taxon>Flavobacteriaceae</taxon>
        <taxon>Algibacter</taxon>
    </lineage>
</organism>
<dbReference type="InterPro" id="IPR003737">
    <property type="entry name" value="GlcNAc_PI_deacetylase-related"/>
</dbReference>
<evidence type="ECO:0000313" key="1">
    <source>
        <dbReference type="EMBL" id="GAL64365.1"/>
    </source>
</evidence>
<dbReference type="InterPro" id="IPR024078">
    <property type="entry name" value="LmbE-like_dom_sf"/>
</dbReference>
<dbReference type="Proteomes" id="UP000029644">
    <property type="component" value="Unassembled WGS sequence"/>
</dbReference>
<dbReference type="PANTHER" id="PTHR12993:SF30">
    <property type="entry name" value="N-ACETYL-ALPHA-D-GLUCOSAMINYL L-MALATE DEACETYLASE 1"/>
    <property type="match status" value="1"/>
</dbReference>
<dbReference type="Pfam" id="PF02585">
    <property type="entry name" value="PIG-L"/>
    <property type="match status" value="1"/>
</dbReference>
<dbReference type="AlphaFoldDB" id="A0A090VHW5"/>
<proteinExistence type="predicted"/>
<dbReference type="NCBIfam" id="TIGR04001">
    <property type="entry name" value="thiol_BshB1"/>
    <property type="match status" value="1"/>
</dbReference>
<evidence type="ECO:0000313" key="2">
    <source>
        <dbReference type="Proteomes" id="UP000029644"/>
    </source>
</evidence>
<protein>
    <submittedName>
        <fullName evidence="1">Lmbe-related protein</fullName>
    </submittedName>
</protein>
<accession>A0A090VHW5</accession>
<reference evidence="1 2" key="1">
    <citation type="journal article" date="2014" name="Genome Announc.">
        <title>Draft Genome Sequences of Marine Flavobacterium Algibacter lectus Strains SS8 and NR4.</title>
        <authorList>
            <person name="Takatani N."/>
            <person name="Nakanishi M."/>
            <person name="Meirelles P."/>
            <person name="Mino S."/>
            <person name="Suda W."/>
            <person name="Oshima K."/>
            <person name="Hattori M."/>
            <person name="Ohkuma M."/>
            <person name="Hosokawa M."/>
            <person name="Miyashita K."/>
            <person name="Thompson F.L."/>
            <person name="Niwa A."/>
            <person name="Sawabe T."/>
            <person name="Sawabe T."/>
        </authorList>
    </citation>
    <scope>NUCLEOTIDE SEQUENCE [LARGE SCALE GENOMIC DNA]</scope>
    <source>
        <strain evidence="1 2">JCM 19300</strain>
    </source>
</reference>
<dbReference type="InterPro" id="IPR023842">
    <property type="entry name" value="Bacillithiol_biosynth_BshB1"/>
</dbReference>
<gene>
    <name evidence="1" type="ORF">JCM19300_502</name>
</gene>
<comment type="caution">
    <text evidence="1">The sequence shown here is derived from an EMBL/GenBank/DDBJ whole genome shotgun (WGS) entry which is preliminary data.</text>
</comment>